<dbReference type="CDD" id="cd00082">
    <property type="entry name" value="HisKA"/>
    <property type="match status" value="1"/>
</dbReference>
<dbReference type="PANTHER" id="PTHR43547:SF2">
    <property type="entry name" value="HYBRID SIGNAL TRANSDUCTION HISTIDINE KINASE C"/>
    <property type="match status" value="1"/>
</dbReference>
<dbReference type="InterPro" id="IPR001610">
    <property type="entry name" value="PAC"/>
</dbReference>
<evidence type="ECO:0000256" key="1">
    <source>
        <dbReference type="ARBA" id="ARBA00000085"/>
    </source>
</evidence>
<dbReference type="Pfam" id="PF01590">
    <property type="entry name" value="GAF"/>
    <property type="match status" value="1"/>
</dbReference>
<proteinExistence type="predicted"/>
<dbReference type="SMART" id="SM00086">
    <property type="entry name" value="PAC"/>
    <property type="match status" value="3"/>
</dbReference>
<dbReference type="InterPro" id="IPR005467">
    <property type="entry name" value="His_kinase_dom"/>
</dbReference>
<dbReference type="InterPro" id="IPR003018">
    <property type="entry name" value="GAF"/>
</dbReference>
<comment type="caution">
    <text evidence="11">The sequence shown here is derived from an EMBL/GenBank/DDBJ whole genome shotgun (WGS) entry which is preliminary data.</text>
</comment>
<keyword evidence="7" id="KW-0472">Membrane</keyword>
<evidence type="ECO:0000259" key="9">
    <source>
        <dbReference type="PROSITE" id="PS50112"/>
    </source>
</evidence>
<dbReference type="InterPro" id="IPR013656">
    <property type="entry name" value="PAS_4"/>
</dbReference>
<comment type="catalytic activity">
    <reaction evidence="1">
        <text>ATP + protein L-histidine = ADP + protein N-phospho-L-histidine.</text>
        <dbReference type="EC" id="2.7.13.3"/>
    </reaction>
</comment>
<evidence type="ECO:0000256" key="5">
    <source>
        <dbReference type="ARBA" id="ARBA00022777"/>
    </source>
</evidence>
<gene>
    <name evidence="11" type="ORF">CUN49_03720</name>
</gene>
<dbReference type="PROSITE" id="PS50113">
    <property type="entry name" value="PAC"/>
    <property type="match status" value="3"/>
</dbReference>
<keyword evidence="6" id="KW-0902">Two-component regulatory system</keyword>
<dbReference type="SUPFAM" id="SSF55785">
    <property type="entry name" value="PYP-like sensor domain (PAS domain)"/>
    <property type="match status" value="3"/>
</dbReference>
<dbReference type="SUPFAM" id="SSF55781">
    <property type="entry name" value="GAF domain-like"/>
    <property type="match status" value="2"/>
</dbReference>
<dbReference type="EMBL" id="PGTM01000032">
    <property type="protein sequence ID" value="PJF36758.1"/>
    <property type="molecule type" value="Genomic_DNA"/>
</dbReference>
<dbReference type="InterPro" id="IPR035965">
    <property type="entry name" value="PAS-like_dom_sf"/>
</dbReference>
<dbReference type="CDD" id="cd00075">
    <property type="entry name" value="HATPase"/>
    <property type="match status" value="1"/>
</dbReference>
<dbReference type="PRINTS" id="PR00344">
    <property type="entry name" value="BCTRLSENSOR"/>
</dbReference>
<dbReference type="Gene3D" id="1.10.287.130">
    <property type="match status" value="1"/>
</dbReference>
<dbReference type="Proteomes" id="UP000229681">
    <property type="component" value="Unassembled WGS sequence"/>
</dbReference>
<dbReference type="FunFam" id="1.10.287.130:FF:000001">
    <property type="entry name" value="Two-component sensor histidine kinase"/>
    <property type="match status" value="1"/>
</dbReference>
<dbReference type="InterPro" id="IPR029016">
    <property type="entry name" value="GAF-like_dom_sf"/>
</dbReference>
<keyword evidence="4" id="KW-0808">Transferase</keyword>
<keyword evidence="5" id="KW-0418">Kinase</keyword>
<dbReference type="InterPro" id="IPR000014">
    <property type="entry name" value="PAS"/>
</dbReference>
<dbReference type="InterPro" id="IPR003594">
    <property type="entry name" value="HATPase_dom"/>
</dbReference>
<dbReference type="NCBIfam" id="TIGR00229">
    <property type="entry name" value="sensory_box"/>
    <property type="match status" value="1"/>
</dbReference>
<dbReference type="SUPFAM" id="SSF47384">
    <property type="entry name" value="Homodimeric domain of signal transducing histidine kinase"/>
    <property type="match status" value="1"/>
</dbReference>
<dbReference type="InterPro" id="IPR000700">
    <property type="entry name" value="PAS-assoc_C"/>
</dbReference>
<keyword evidence="3" id="KW-0597">Phosphoprotein</keyword>
<evidence type="ECO:0000259" key="8">
    <source>
        <dbReference type="PROSITE" id="PS50109"/>
    </source>
</evidence>
<feature type="domain" description="PAS" evidence="9">
    <location>
        <begin position="114"/>
        <end position="158"/>
    </location>
</feature>
<dbReference type="CDD" id="cd00130">
    <property type="entry name" value="PAS"/>
    <property type="match status" value="2"/>
</dbReference>
<dbReference type="AlphaFoldDB" id="A0A2M8PGS9"/>
<sequence length="1047" mass="118189">LQSADLPEPLIVFVEVDEPTLDLRTFAPDVILVICEHLYRSPSLLGHLVLQNPEMPLILLTDSEHFEAACALAEPYAALTFDYQHHDSKILRQLIHFALRHNDRSSAVRILSEQENLLQNLVNHNADGILVIDHEGIIRFANPAAAALFERPLARLLGMPFGYPLVLGQMTELDIMTQSGSERIAEMRVVQTLWQGRSAYLATLRDVTERIQAQRYLQQRLALESLLATISAQFVSLPIAEVDERIAHALETLGNFIGADRAMLLNFTLPPSPLTITHLWEAPHIVGRFPDVPLEAPYHFYKEVFERQEVLIIPEVQRLPEDHVVRSFLTARGVRTLMAIAMRDQGTLRGCLIFSAVSQARPWHYEDAALLAIAADVFASALRRAEINRTLRESEARLRFAVSNAPIALFTFDSEGVVNFMEGSLLDAHFAELRQWRGYSALGDVFIGAALARVLQGEKQTVVIRPNPTSVLEIRLMPLQDENGQIIGGIGISIDVTERQRAQEAEVQRSAVLKILAEASIALTSSLETERVLETILEYAERLVPCDGSTAILFDLGKGYVSMARGRSSHVTRERWKTLFERVDVRAKIEYIRRTNRAELIPNTDEAPHWIPIEGTEWIKSYIGLPIEIEGQVVGLLNFDSATPNFFTQEHVERLQTLVGYAAIALQNARLYSTIQQNAKDLERHVRRRTLELEAERARLRAILDAIEEGVIFFEMQDIWRATYTNPAFHRLFGYAESEIVGRSVQELAASWPMSESQVSIEQIGQILEREGYWQGEVRSARRDGSRFEAKVAASKVTDLRGRFVGTVILVRDISAEKRLQAQKDRFIANAAHELRTPLTNLKMRLYLLRRQPEAADDHLRVLEQVTRRMQALVEDLLDITRFERGMIALNREQLCLQELIEEVIHVQRPHFEQKQVALHSALAEEALYILADAERLTQVFTNLLVNALNYTQEQGQVLVRLTREAEQAVVDVQDNGIGIDAESLKHVFEPFFRTHLGTQRGTGLGLTIAQEIVQAHGGTIEAFSQVGHGTTMRVRLPLVQQAHTAI</sequence>
<feature type="domain" description="PAC" evidence="10">
    <location>
        <begin position="455"/>
        <end position="508"/>
    </location>
</feature>
<feature type="domain" description="PAC" evidence="10">
    <location>
        <begin position="169"/>
        <end position="219"/>
    </location>
</feature>
<evidence type="ECO:0000256" key="3">
    <source>
        <dbReference type="ARBA" id="ARBA00022553"/>
    </source>
</evidence>
<dbReference type="PROSITE" id="PS50109">
    <property type="entry name" value="HIS_KIN"/>
    <property type="match status" value="1"/>
</dbReference>
<dbReference type="PANTHER" id="PTHR43547">
    <property type="entry name" value="TWO-COMPONENT HISTIDINE KINASE"/>
    <property type="match status" value="1"/>
</dbReference>
<protein>
    <recommendedName>
        <fullName evidence="2">histidine kinase</fullName>
        <ecNumber evidence="2">2.7.13.3</ecNumber>
    </recommendedName>
</protein>
<dbReference type="SMART" id="SM00388">
    <property type="entry name" value="HisKA"/>
    <property type="match status" value="1"/>
</dbReference>
<dbReference type="Pfam" id="PF13426">
    <property type="entry name" value="PAS_9"/>
    <property type="match status" value="1"/>
</dbReference>
<reference evidence="11 12" key="1">
    <citation type="submission" date="2017-11" db="EMBL/GenBank/DDBJ databases">
        <title>Evolution of Phototrophy in the Chloroflexi Phylum Driven by Horizontal Gene Transfer.</title>
        <authorList>
            <person name="Ward L.M."/>
            <person name="Hemp J."/>
            <person name="Shih P.M."/>
            <person name="Mcglynn S.E."/>
            <person name="Fischer W."/>
        </authorList>
    </citation>
    <scope>NUCLEOTIDE SEQUENCE [LARGE SCALE GENOMIC DNA]</scope>
    <source>
        <strain evidence="11">JP3_13</strain>
    </source>
</reference>
<feature type="domain" description="PAC" evidence="10">
    <location>
        <begin position="774"/>
        <end position="826"/>
    </location>
</feature>
<organism evidence="11 12">
    <name type="scientific">Candidatus Thermofonsia Clade 1 bacterium</name>
    <dbReference type="NCBI Taxonomy" id="2364210"/>
    <lineage>
        <taxon>Bacteria</taxon>
        <taxon>Bacillati</taxon>
        <taxon>Chloroflexota</taxon>
        <taxon>Candidatus Thermofontia</taxon>
        <taxon>Candidatus Thermofonsia Clade 1</taxon>
    </lineage>
</organism>
<dbReference type="Pfam" id="PF02518">
    <property type="entry name" value="HATPase_c"/>
    <property type="match status" value="1"/>
</dbReference>
<dbReference type="GO" id="GO:0000155">
    <property type="term" value="F:phosphorelay sensor kinase activity"/>
    <property type="evidence" value="ECO:0007669"/>
    <property type="project" value="InterPro"/>
</dbReference>
<evidence type="ECO:0000256" key="6">
    <source>
        <dbReference type="ARBA" id="ARBA00023012"/>
    </source>
</evidence>
<dbReference type="SUPFAM" id="SSF55874">
    <property type="entry name" value="ATPase domain of HSP90 chaperone/DNA topoisomerase II/histidine kinase"/>
    <property type="match status" value="1"/>
</dbReference>
<dbReference type="FunFam" id="3.30.565.10:FF:000006">
    <property type="entry name" value="Sensor histidine kinase WalK"/>
    <property type="match status" value="1"/>
</dbReference>
<evidence type="ECO:0000313" key="11">
    <source>
        <dbReference type="EMBL" id="PJF36758.1"/>
    </source>
</evidence>
<name>A0A2M8PGS9_9CHLR</name>
<accession>A0A2M8PGS9</accession>
<evidence type="ECO:0000313" key="12">
    <source>
        <dbReference type="Proteomes" id="UP000229681"/>
    </source>
</evidence>
<dbReference type="PROSITE" id="PS50112">
    <property type="entry name" value="PAS"/>
    <property type="match status" value="2"/>
</dbReference>
<evidence type="ECO:0000256" key="7">
    <source>
        <dbReference type="ARBA" id="ARBA00023136"/>
    </source>
</evidence>
<dbReference type="InterPro" id="IPR004358">
    <property type="entry name" value="Sig_transdc_His_kin-like_C"/>
</dbReference>
<dbReference type="Gene3D" id="3.30.450.40">
    <property type="match status" value="2"/>
</dbReference>
<evidence type="ECO:0000256" key="2">
    <source>
        <dbReference type="ARBA" id="ARBA00012438"/>
    </source>
</evidence>
<evidence type="ECO:0000256" key="4">
    <source>
        <dbReference type="ARBA" id="ARBA00022679"/>
    </source>
</evidence>
<dbReference type="Pfam" id="PF13188">
    <property type="entry name" value="PAS_8"/>
    <property type="match status" value="1"/>
</dbReference>
<evidence type="ECO:0000259" key="10">
    <source>
        <dbReference type="PROSITE" id="PS50113"/>
    </source>
</evidence>
<dbReference type="SMART" id="SM00065">
    <property type="entry name" value="GAF"/>
    <property type="match status" value="2"/>
</dbReference>
<dbReference type="Pfam" id="PF13185">
    <property type="entry name" value="GAF_2"/>
    <property type="match status" value="1"/>
</dbReference>
<dbReference type="Pfam" id="PF00512">
    <property type="entry name" value="HisKA"/>
    <property type="match status" value="1"/>
</dbReference>
<dbReference type="SMART" id="SM00091">
    <property type="entry name" value="PAS"/>
    <property type="match status" value="3"/>
</dbReference>
<feature type="domain" description="Histidine kinase" evidence="8">
    <location>
        <begin position="830"/>
        <end position="1041"/>
    </location>
</feature>
<dbReference type="EC" id="2.7.13.3" evidence="2"/>
<dbReference type="InterPro" id="IPR036097">
    <property type="entry name" value="HisK_dim/P_sf"/>
</dbReference>
<dbReference type="Gene3D" id="3.30.450.20">
    <property type="entry name" value="PAS domain"/>
    <property type="match status" value="3"/>
</dbReference>
<dbReference type="InterPro" id="IPR036890">
    <property type="entry name" value="HATPase_C_sf"/>
</dbReference>
<dbReference type="InterPro" id="IPR003661">
    <property type="entry name" value="HisK_dim/P_dom"/>
</dbReference>
<feature type="non-terminal residue" evidence="11">
    <location>
        <position position="1"/>
    </location>
</feature>
<dbReference type="SMART" id="SM00387">
    <property type="entry name" value="HATPase_c"/>
    <property type="match status" value="1"/>
</dbReference>
<feature type="domain" description="PAS" evidence="9">
    <location>
        <begin position="696"/>
        <end position="748"/>
    </location>
</feature>
<dbReference type="Pfam" id="PF08448">
    <property type="entry name" value="PAS_4"/>
    <property type="match status" value="1"/>
</dbReference>
<dbReference type="Gene3D" id="3.30.565.10">
    <property type="entry name" value="Histidine kinase-like ATPase, C-terminal domain"/>
    <property type="match status" value="1"/>
</dbReference>